<accession>A0A7G9GX79</accession>
<evidence type="ECO:0000313" key="2">
    <source>
        <dbReference type="EMBL" id="QNM15411.1"/>
    </source>
</evidence>
<keyword evidence="3" id="KW-1185">Reference proteome</keyword>
<dbReference type="Proteomes" id="UP000515913">
    <property type="component" value="Chromosome"/>
</dbReference>
<proteinExistence type="predicted"/>
<evidence type="ECO:0000313" key="3">
    <source>
        <dbReference type="Proteomes" id="UP000515913"/>
    </source>
</evidence>
<organism evidence="2 3">
    <name type="scientific">Fusobacterium hominis</name>
    <dbReference type="NCBI Taxonomy" id="2764326"/>
    <lineage>
        <taxon>Bacteria</taxon>
        <taxon>Fusobacteriati</taxon>
        <taxon>Fusobacteriota</taxon>
        <taxon>Fusobacteriia</taxon>
        <taxon>Fusobacteriales</taxon>
        <taxon>Fusobacteriaceae</taxon>
        <taxon>Fusobacterium</taxon>
    </lineage>
</organism>
<keyword evidence="1" id="KW-0732">Signal</keyword>
<dbReference type="AlphaFoldDB" id="A0A7G9GX79"/>
<dbReference type="EMBL" id="CP060637">
    <property type="protein sequence ID" value="QNM15411.1"/>
    <property type="molecule type" value="Genomic_DNA"/>
</dbReference>
<gene>
    <name evidence="2" type="ORF">H9Q81_00795</name>
</gene>
<name>A0A7G9GX79_9FUSO</name>
<evidence type="ECO:0000256" key="1">
    <source>
        <dbReference type="SAM" id="SignalP"/>
    </source>
</evidence>
<sequence>MLKKILFICFFILSSLFAFGERIEEYQKKNEKEIQTSISNLNKQNQQISVVVADVFSADAFLKALPNVKKGKISEVLLLLPDASIFRDNIKAISNKVNKIYVVFSKDPLSEDNLNNRSYVEYTNLGIIDNLDNVIIYQLPIDPTIRKHIVSDSINKNVLDTDLYRLVKSSGVSIKQD</sequence>
<feature type="signal peptide" evidence="1">
    <location>
        <begin position="1"/>
        <end position="20"/>
    </location>
</feature>
<feature type="chain" id="PRO_5028800412" evidence="1">
    <location>
        <begin position="21"/>
        <end position="177"/>
    </location>
</feature>
<reference evidence="2 3" key="1">
    <citation type="submission" date="2020-08" db="EMBL/GenBank/DDBJ databases">
        <authorList>
            <person name="Liu C."/>
            <person name="Sun Q."/>
        </authorList>
    </citation>
    <scope>NUCLEOTIDE SEQUENCE [LARGE SCALE GENOMIC DNA]</scope>
    <source>
        <strain evidence="2 3">NSJ-57</strain>
    </source>
</reference>
<dbReference type="KEGG" id="fho:H9Q81_00795"/>
<dbReference type="RefSeq" id="WP_101473485.1">
    <property type="nucleotide sequence ID" value="NZ_CP060637.1"/>
</dbReference>
<protein>
    <submittedName>
        <fullName evidence="2">Uncharacterized protein</fullName>
    </submittedName>
</protein>